<dbReference type="Proteomes" id="UP000279908">
    <property type="component" value="Unassembled WGS sequence"/>
</dbReference>
<dbReference type="PANTHER" id="PTHR12532:SF6">
    <property type="entry name" value="TRANSCRIPTIONAL REGULATORY PROTEIN YEBC-RELATED"/>
    <property type="match status" value="1"/>
</dbReference>
<dbReference type="InterPro" id="IPR048300">
    <property type="entry name" value="TACO1_YebC-like_2nd/3rd_dom"/>
</dbReference>
<keyword evidence="14" id="KW-1185">Reference proteome</keyword>
<dbReference type="GO" id="GO:0003677">
    <property type="term" value="F:DNA binding"/>
    <property type="evidence" value="ECO:0007669"/>
    <property type="project" value="UniProtKB-UniRule"/>
</dbReference>
<reference evidence="11 12" key="1">
    <citation type="submission" date="2018-12" db="EMBL/GenBank/DDBJ databases">
        <authorList>
            <person name="Lunina O.N."/>
            <person name="Grouzdev D.S."/>
            <person name="Gorlenko V.M."/>
            <person name="Savvichev A.S."/>
        </authorList>
    </citation>
    <scope>NUCLEOTIDE SEQUENCE [LARGE SCALE GENOMIC DNA]</scope>
    <source>
        <strain evidence="11 12">BrKhr-17</strain>
    </source>
</reference>
<dbReference type="Pfam" id="PF20772">
    <property type="entry name" value="TACO1_YebC_N"/>
    <property type="match status" value="1"/>
</dbReference>
<dbReference type="Gene3D" id="1.10.10.200">
    <property type="match status" value="1"/>
</dbReference>
<dbReference type="EMBL" id="RXYK01000003">
    <property type="protein sequence ID" value="RTY39159.1"/>
    <property type="molecule type" value="Genomic_DNA"/>
</dbReference>
<dbReference type="GO" id="GO:0005829">
    <property type="term" value="C:cytosol"/>
    <property type="evidence" value="ECO:0007669"/>
    <property type="project" value="TreeGrafter"/>
</dbReference>
<keyword evidence="3 6" id="KW-0805">Transcription regulation</keyword>
<evidence type="ECO:0000313" key="10">
    <source>
        <dbReference type="EMBL" id="MWV53635.1"/>
    </source>
</evidence>
<evidence type="ECO:0000256" key="3">
    <source>
        <dbReference type="ARBA" id="ARBA00023015"/>
    </source>
</evidence>
<dbReference type="Proteomes" id="UP000327458">
    <property type="component" value="Unassembled WGS sequence"/>
</dbReference>
<reference evidence="9 13" key="2">
    <citation type="submission" date="2019-07" db="EMBL/GenBank/DDBJ databases">
        <title>Draft genome Sequence of Chlorobium phaeovibrioides sp. strain PhvTcv-s14, from the Phylum Chlorobi.</title>
        <authorList>
            <person name="Babenko V."/>
            <person name="Boldyreva D."/>
            <person name="Kanygina A."/>
            <person name="Selezneva O."/>
            <person name="Akopiyan T."/>
            <person name="Lunina O."/>
        </authorList>
    </citation>
    <scope>NUCLEOTIDE SEQUENCE [LARGE SCALE GENOMIC DNA]</scope>
    <source>
        <strain evidence="9 13">GrTcv12</strain>
    </source>
</reference>
<evidence type="ECO:0000313" key="9">
    <source>
        <dbReference type="EMBL" id="KAA6233055.1"/>
    </source>
</evidence>
<evidence type="ECO:0000313" key="11">
    <source>
        <dbReference type="EMBL" id="RTY39159.1"/>
    </source>
</evidence>
<dbReference type="InterPro" id="IPR049083">
    <property type="entry name" value="TACO1_YebC_N"/>
</dbReference>
<feature type="domain" description="TACO1/YebC-like second and third" evidence="7">
    <location>
        <begin position="82"/>
        <end position="238"/>
    </location>
</feature>
<evidence type="ECO:0000313" key="12">
    <source>
        <dbReference type="Proteomes" id="UP000279908"/>
    </source>
</evidence>
<dbReference type="Gene3D" id="3.30.70.980">
    <property type="match status" value="2"/>
</dbReference>
<dbReference type="InterPro" id="IPR029072">
    <property type="entry name" value="YebC-like"/>
</dbReference>
<evidence type="ECO:0000256" key="6">
    <source>
        <dbReference type="HAMAP-Rule" id="MF_00693"/>
    </source>
</evidence>
<dbReference type="EMBL" id="WUBZ01000002">
    <property type="protein sequence ID" value="MWV53635.1"/>
    <property type="molecule type" value="Genomic_DNA"/>
</dbReference>
<dbReference type="SUPFAM" id="SSF75625">
    <property type="entry name" value="YebC-like"/>
    <property type="match status" value="1"/>
</dbReference>
<comment type="similarity">
    <text evidence="1 6">Belongs to the TACO1 family.</text>
</comment>
<comment type="subcellular location">
    <subcellularLocation>
        <location evidence="6">Cytoplasm</location>
    </subcellularLocation>
</comment>
<evidence type="ECO:0000256" key="5">
    <source>
        <dbReference type="ARBA" id="ARBA00023163"/>
    </source>
</evidence>
<dbReference type="AlphaFoldDB" id="A0A3S0NB99"/>
<dbReference type="NCBIfam" id="NF009044">
    <property type="entry name" value="PRK12378.1"/>
    <property type="match status" value="1"/>
</dbReference>
<evidence type="ECO:0000259" key="7">
    <source>
        <dbReference type="Pfam" id="PF01709"/>
    </source>
</evidence>
<dbReference type="Pfam" id="PF01709">
    <property type="entry name" value="Transcrip_reg"/>
    <property type="match status" value="1"/>
</dbReference>
<dbReference type="EMBL" id="VMRG01000001">
    <property type="protein sequence ID" value="KAA6233055.1"/>
    <property type="molecule type" value="Genomic_DNA"/>
</dbReference>
<keyword evidence="4 6" id="KW-0238">DNA-binding</keyword>
<dbReference type="InterPro" id="IPR026564">
    <property type="entry name" value="Transcrip_reg_TACO1-like_dom3"/>
</dbReference>
<name>A0A3S0NB99_CHLPH</name>
<dbReference type="Proteomes" id="UP000489351">
    <property type="component" value="Unassembled WGS sequence"/>
</dbReference>
<dbReference type="InterPro" id="IPR017856">
    <property type="entry name" value="Integrase-like_N"/>
</dbReference>
<accession>A0A3S0NB99</accession>
<gene>
    <name evidence="11" type="ORF">EKD02_03440</name>
    <name evidence="9" type="ORF">FP507_08355</name>
    <name evidence="10" type="ORF">GJ685_00975</name>
</gene>
<dbReference type="RefSeq" id="WP_126342038.1">
    <property type="nucleotide sequence ID" value="NZ_CP041698.1"/>
</dbReference>
<evidence type="ECO:0000259" key="8">
    <source>
        <dbReference type="Pfam" id="PF20772"/>
    </source>
</evidence>
<evidence type="ECO:0000256" key="1">
    <source>
        <dbReference type="ARBA" id="ARBA00008724"/>
    </source>
</evidence>
<dbReference type="HAMAP" id="MF_00693">
    <property type="entry name" value="Transcrip_reg_TACO1"/>
    <property type="match status" value="1"/>
</dbReference>
<evidence type="ECO:0000313" key="13">
    <source>
        <dbReference type="Proteomes" id="UP000327458"/>
    </source>
</evidence>
<comment type="caution">
    <text evidence="11">The sequence shown here is derived from an EMBL/GenBank/DDBJ whole genome shotgun (WGS) entry which is preliminary data.</text>
</comment>
<dbReference type="GO" id="GO:0006355">
    <property type="term" value="P:regulation of DNA-templated transcription"/>
    <property type="evidence" value="ECO:0007669"/>
    <property type="project" value="UniProtKB-UniRule"/>
</dbReference>
<evidence type="ECO:0000256" key="4">
    <source>
        <dbReference type="ARBA" id="ARBA00023125"/>
    </source>
</evidence>
<dbReference type="PANTHER" id="PTHR12532">
    <property type="entry name" value="TRANSLATIONAL ACTIVATOR OF CYTOCHROME C OXIDASE 1"/>
    <property type="match status" value="1"/>
</dbReference>
<dbReference type="NCBIfam" id="TIGR01033">
    <property type="entry name" value="YebC/PmpR family DNA-binding transcriptional regulator"/>
    <property type="match status" value="1"/>
</dbReference>
<evidence type="ECO:0000256" key="2">
    <source>
        <dbReference type="ARBA" id="ARBA00022490"/>
    </source>
</evidence>
<feature type="domain" description="TACO1/YebC-like N-terminal" evidence="8">
    <location>
        <begin position="5"/>
        <end position="76"/>
    </location>
</feature>
<dbReference type="InterPro" id="IPR002876">
    <property type="entry name" value="Transcrip_reg_TACO1-like"/>
</dbReference>
<keyword evidence="5 6" id="KW-0804">Transcription</keyword>
<reference evidence="10 14" key="3">
    <citation type="submission" date="2019-11" db="EMBL/GenBank/DDBJ databases">
        <title>Green- and brown-colored morphotypes of Chlorobia in the stratified aquatic ecosystems of Kandalaksha Gulf (White Sea): A model for study of the accessory genome evolution.</title>
        <authorList>
            <person name="Grouzdev D.S."/>
        </authorList>
    </citation>
    <scope>NUCLEOTIDE SEQUENCE [LARGE SCALE GENOMIC DNA]</scope>
    <source>
        <strain evidence="10 14">ZM</strain>
    </source>
</reference>
<proteinExistence type="inferred from homology"/>
<protein>
    <recommendedName>
        <fullName evidence="6">Probable transcriptional regulatory protein EKD02_03440</fullName>
    </recommendedName>
</protein>
<dbReference type="NCBIfam" id="NF001030">
    <property type="entry name" value="PRK00110.1"/>
    <property type="match status" value="1"/>
</dbReference>
<organism evidence="11 12">
    <name type="scientific">Chlorobium phaeovibrioides</name>
    <dbReference type="NCBI Taxonomy" id="1094"/>
    <lineage>
        <taxon>Bacteria</taxon>
        <taxon>Pseudomonadati</taxon>
        <taxon>Chlorobiota</taxon>
        <taxon>Chlorobiia</taxon>
        <taxon>Chlorobiales</taxon>
        <taxon>Chlorobiaceae</taxon>
        <taxon>Chlorobium/Pelodictyon group</taxon>
        <taxon>Chlorobium</taxon>
    </lineage>
</organism>
<keyword evidence="2 6" id="KW-0963">Cytoplasm</keyword>
<sequence>MSGHSKWATIKRKKSATDQKRGNLFTKLVKEITIAAKMGGGDPAGNPRLRLAIDTARSNSMPMDNIQRAIKKGTGELEGVSYDEITYEGYGPAGIALIIETATDNKNRTVADLRHIMSRNNGSLGESGSVSWMFHRKGSIEVPGGSATEEQLMEVLLDAGLEDIGGDAEGGYTVTTDVHDLESAKKALEEAGIAYENAKMDLIPENFIELEADDARKVIKLIDALEGNDDIQAVFSNMEISEGAMDSLDE</sequence>
<dbReference type="FunFam" id="1.10.10.200:FF:000002">
    <property type="entry name" value="Probable transcriptional regulatory protein CLM62_37755"/>
    <property type="match status" value="1"/>
</dbReference>
<evidence type="ECO:0000313" key="14">
    <source>
        <dbReference type="Proteomes" id="UP000489351"/>
    </source>
</evidence>